<evidence type="ECO:0000313" key="3">
    <source>
        <dbReference type="Proteomes" id="UP000233781"/>
    </source>
</evidence>
<dbReference type="InterPro" id="IPR053832">
    <property type="entry name" value="DUF6924"/>
</dbReference>
<protein>
    <recommendedName>
        <fullName evidence="1">DUF6924 domain-containing protein</fullName>
    </recommendedName>
</protein>
<dbReference type="EMBL" id="PJNE01000001">
    <property type="protein sequence ID" value="PKW27308.1"/>
    <property type="molecule type" value="Genomic_DNA"/>
</dbReference>
<sequence>MRDGGSDAAVLFVADEQAVGPDHPVLVVDLGDDARPPFRCVAAELWSVDNNLNLANMG</sequence>
<feature type="domain" description="DUF6924" evidence="1">
    <location>
        <begin position="6"/>
        <end position="57"/>
    </location>
</feature>
<gene>
    <name evidence="2" type="ORF">ATL31_2146</name>
</gene>
<proteinExistence type="predicted"/>
<comment type="caution">
    <text evidence="2">The sequence shown here is derived from an EMBL/GenBank/DDBJ whole genome shotgun (WGS) entry which is preliminary data.</text>
</comment>
<name>A0A2N3YKK0_9MICO</name>
<evidence type="ECO:0000259" key="1">
    <source>
        <dbReference type="Pfam" id="PF21962"/>
    </source>
</evidence>
<reference evidence="2 3" key="1">
    <citation type="submission" date="2017-12" db="EMBL/GenBank/DDBJ databases">
        <title>Sequencing the genomes of 1000 Actinobacteria strains.</title>
        <authorList>
            <person name="Klenk H.-P."/>
        </authorList>
    </citation>
    <scope>NUCLEOTIDE SEQUENCE [LARGE SCALE GENOMIC DNA]</scope>
    <source>
        <strain evidence="2 3">DSM 12806</strain>
    </source>
</reference>
<evidence type="ECO:0000313" key="2">
    <source>
        <dbReference type="EMBL" id="PKW27308.1"/>
    </source>
</evidence>
<dbReference type="Proteomes" id="UP000233781">
    <property type="component" value="Unassembled WGS sequence"/>
</dbReference>
<accession>A0A2N3YKK0</accession>
<dbReference type="AlphaFoldDB" id="A0A2N3YKK0"/>
<dbReference type="Pfam" id="PF21962">
    <property type="entry name" value="DUF6924"/>
    <property type="match status" value="1"/>
</dbReference>
<keyword evidence="3" id="KW-1185">Reference proteome</keyword>
<organism evidence="2 3">
    <name type="scientific">Phycicoccus duodecadis</name>
    <dbReference type="NCBI Taxonomy" id="173053"/>
    <lineage>
        <taxon>Bacteria</taxon>
        <taxon>Bacillati</taxon>
        <taxon>Actinomycetota</taxon>
        <taxon>Actinomycetes</taxon>
        <taxon>Micrococcales</taxon>
        <taxon>Intrasporangiaceae</taxon>
        <taxon>Phycicoccus</taxon>
    </lineage>
</organism>